<gene>
    <name evidence="1" type="ORF">N0A02_26700</name>
</gene>
<comment type="caution">
    <text evidence="1">The sequence shown here is derived from an EMBL/GenBank/DDBJ whole genome shotgun (WGS) entry which is preliminary data.</text>
</comment>
<dbReference type="Proteomes" id="UP001469089">
    <property type="component" value="Unassembled WGS sequence"/>
</dbReference>
<accession>A0ABV1LUV1</accession>
<name>A0ABV1LUV1_9BURK</name>
<keyword evidence="2" id="KW-1185">Reference proteome</keyword>
<protein>
    <recommendedName>
        <fullName evidence="3">Glycosyl transferase family 1 domain-containing protein</fullName>
    </recommendedName>
</protein>
<reference evidence="1 2" key="1">
    <citation type="journal article" date="2024" name="Chem. Sci.">
        <title>Discovery of a lagriamide polyketide by integrated genome mining, isotopic labeling, and untargeted metabolomics.</title>
        <authorList>
            <person name="Fergusson C.H."/>
            <person name="Saulog J."/>
            <person name="Paulo B.S."/>
            <person name="Wilson D.M."/>
            <person name="Liu D.Y."/>
            <person name="Morehouse N.J."/>
            <person name="Waterworth S."/>
            <person name="Barkei J."/>
            <person name="Gray C.A."/>
            <person name="Kwan J.C."/>
            <person name="Eustaquio A.S."/>
            <person name="Linington R.G."/>
        </authorList>
    </citation>
    <scope>NUCLEOTIDE SEQUENCE [LARGE SCALE GENOMIC DNA]</scope>
    <source>
        <strain evidence="1 2">RL17-338-BIF-B</strain>
    </source>
</reference>
<evidence type="ECO:0000313" key="2">
    <source>
        <dbReference type="Proteomes" id="UP001469089"/>
    </source>
</evidence>
<proteinExistence type="predicted"/>
<dbReference type="RefSeq" id="WP_349544789.1">
    <property type="nucleotide sequence ID" value="NZ_JAOALG010000002.1"/>
</dbReference>
<sequence length="357" mass="39260">MRIIYFCTSPGPGEHAGGVKVIYDHAHALTAMGIEAFVLPHRRGYEYPWSGRCARVISDKEIRQSDHLVLPEIKAASIARCLVTAGIRYSIFVQNGYYLRDRDKDCSDADVDFAYANATSVLSISADTSALILLHYPELSPRIVNVFCSVNPSEFAVEGEKRNVITYMPRKNGPHAAAVVFALKKCLPSDWQIQAIDGLNESGVAQLLRTSRIFMSFSGLEGLGLPPVEAALCGNYVVGYHGGGGREYWREPNFDAVDTGDIATFVKKVTARVRALSHETGIDALMPGIDMLQTRYSMANEQAGLRRFVEAIATGGPQGIASRTQSRGALVKLQKRQRLSGWFRARRTMARKVFAVA</sequence>
<dbReference type="EMBL" id="JAOALG010000002">
    <property type="protein sequence ID" value="MEQ5843050.1"/>
    <property type="molecule type" value="Genomic_DNA"/>
</dbReference>
<dbReference type="Gene3D" id="3.40.50.2000">
    <property type="entry name" value="Glycogen Phosphorylase B"/>
    <property type="match status" value="1"/>
</dbReference>
<evidence type="ECO:0000313" key="1">
    <source>
        <dbReference type="EMBL" id="MEQ5843050.1"/>
    </source>
</evidence>
<organism evidence="1 2">
    <name type="scientific">Paraburkholderia acidicola</name>
    <dbReference type="NCBI Taxonomy" id="1912599"/>
    <lineage>
        <taxon>Bacteria</taxon>
        <taxon>Pseudomonadati</taxon>
        <taxon>Pseudomonadota</taxon>
        <taxon>Betaproteobacteria</taxon>
        <taxon>Burkholderiales</taxon>
        <taxon>Burkholderiaceae</taxon>
        <taxon>Paraburkholderia</taxon>
    </lineage>
</organism>
<dbReference type="SUPFAM" id="SSF53756">
    <property type="entry name" value="UDP-Glycosyltransferase/glycogen phosphorylase"/>
    <property type="match status" value="1"/>
</dbReference>
<evidence type="ECO:0008006" key="3">
    <source>
        <dbReference type="Google" id="ProtNLM"/>
    </source>
</evidence>